<evidence type="ECO:0000313" key="2">
    <source>
        <dbReference type="Proteomes" id="UP000824469"/>
    </source>
</evidence>
<organism evidence="1 2">
    <name type="scientific">Taxus chinensis</name>
    <name type="common">Chinese yew</name>
    <name type="synonym">Taxus wallichiana var. chinensis</name>
    <dbReference type="NCBI Taxonomy" id="29808"/>
    <lineage>
        <taxon>Eukaryota</taxon>
        <taxon>Viridiplantae</taxon>
        <taxon>Streptophyta</taxon>
        <taxon>Embryophyta</taxon>
        <taxon>Tracheophyta</taxon>
        <taxon>Spermatophyta</taxon>
        <taxon>Pinopsida</taxon>
        <taxon>Pinidae</taxon>
        <taxon>Conifers II</taxon>
        <taxon>Cupressales</taxon>
        <taxon>Taxaceae</taxon>
        <taxon>Taxus</taxon>
    </lineage>
</organism>
<proteinExistence type="predicted"/>
<sequence>MEGFVEEVSEKGFVVMATAEEEEVSSCMELVTIVDLRGTISVNALIYYNALGVERIT</sequence>
<name>A0AA38FSW8_TAXCH</name>
<gene>
    <name evidence="1" type="ORF">KI387_036910</name>
</gene>
<reference evidence="1 2" key="1">
    <citation type="journal article" date="2021" name="Nat. Plants">
        <title>The Taxus genome provides insights into paclitaxel biosynthesis.</title>
        <authorList>
            <person name="Xiong X."/>
            <person name="Gou J."/>
            <person name="Liao Q."/>
            <person name="Li Y."/>
            <person name="Zhou Q."/>
            <person name="Bi G."/>
            <person name="Li C."/>
            <person name="Du R."/>
            <person name="Wang X."/>
            <person name="Sun T."/>
            <person name="Guo L."/>
            <person name="Liang H."/>
            <person name="Lu P."/>
            <person name="Wu Y."/>
            <person name="Zhang Z."/>
            <person name="Ro D.K."/>
            <person name="Shang Y."/>
            <person name="Huang S."/>
            <person name="Yan J."/>
        </authorList>
    </citation>
    <scope>NUCLEOTIDE SEQUENCE [LARGE SCALE GENOMIC DNA]</scope>
    <source>
        <strain evidence="1">Ta-2019</strain>
    </source>
</reference>
<accession>A0AA38FSW8</accession>
<keyword evidence="2" id="KW-1185">Reference proteome</keyword>
<dbReference type="AlphaFoldDB" id="A0AA38FSW8"/>
<feature type="non-terminal residue" evidence="1">
    <location>
        <position position="57"/>
    </location>
</feature>
<dbReference type="EMBL" id="JAHRHJ020000007">
    <property type="protein sequence ID" value="KAH9308999.1"/>
    <property type="molecule type" value="Genomic_DNA"/>
</dbReference>
<dbReference type="Proteomes" id="UP000824469">
    <property type="component" value="Unassembled WGS sequence"/>
</dbReference>
<comment type="caution">
    <text evidence="1">The sequence shown here is derived from an EMBL/GenBank/DDBJ whole genome shotgun (WGS) entry which is preliminary data.</text>
</comment>
<evidence type="ECO:0000313" key="1">
    <source>
        <dbReference type="EMBL" id="KAH9308999.1"/>
    </source>
</evidence>
<protein>
    <submittedName>
        <fullName evidence="1">Uncharacterized protein</fullName>
    </submittedName>
</protein>